<evidence type="ECO:0000313" key="12">
    <source>
        <dbReference type="Proteomes" id="UP000799438"/>
    </source>
</evidence>
<feature type="transmembrane region" description="Helical" evidence="9">
    <location>
        <begin position="141"/>
        <end position="164"/>
    </location>
</feature>
<dbReference type="PANTHER" id="PTHR48022">
    <property type="entry name" value="PLASTIDIC GLUCOSE TRANSPORTER 4"/>
    <property type="match status" value="1"/>
</dbReference>
<dbReference type="PANTHER" id="PTHR48022:SF2">
    <property type="entry name" value="PLASTIDIC GLUCOSE TRANSPORTER 4"/>
    <property type="match status" value="1"/>
</dbReference>
<feature type="compositionally biased region" description="Basic and acidic residues" evidence="8">
    <location>
        <begin position="491"/>
        <end position="509"/>
    </location>
</feature>
<dbReference type="InterPro" id="IPR020846">
    <property type="entry name" value="MFS_dom"/>
</dbReference>
<feature type="transmembrane region" description="Helical" evidence="9">
    <location>
        <begin position="331"/>
        <end position="352"/>
    </location>
</feature>
<feature type="transmembrane region" description="Helical" evidence="9">
    <location>
        <begin position="429"/>
        <end position="449"/>
    </location>
</feature>
<feature type="region of interest" description="Disordered" evidence="8">
    <location>
        <begin position="491"/>
        <end position="539"/>
    </location>
</feature>
<protein>
    <recommendedName>
        <fullName evidence="10">Major facilitator superfamily (MFS) profile domain-containing protein</fullName>
    </recommendedName>
</protein>
<evidence type="ECO:0000256" key="2">
    <source>
        <dbReference type="ARBA" id="ARBA00010992"/>
    </source>
</evidence>
<evidence type="ECO:0000256" key="7">
    <source>
        <dbReference type="RuleBase" id="RU003346"/>
    </source>
</evidence>
<feature type="domain" description="Major facilitator superfamily (MFS) profile" evidence="10">
    <location>
        <begin position="15"/>
        <end position="452"/>
    </location>
</feature>
<feature type="transmembrane region" description="Helical" evidence="9">
    <location>
        <begin position="358"/>
        <end position="385"/>
    </location>
</feature>
<feature type="transmembrane region" description="Helical" evidence="9">
    <location>
        <begin position="53"/>
        <end position="75"/>
    </location>
</feature>
<dbReference type="NCBIfam" id="TIGR00879">
    <property type="entry name" value="SP"/>
    <property type="match status" value="1"/>
</dbReference>
<dbReference type="InterPro" id="IPR050360">
    <property type="entry name" value="MFS_Sugar_Transporters"/>
</dbReference>
<comment type="subcellular location">
    <subcellularLocation>
        <location evidence="1">Membrane</location>
        <topology evidence="1">Multi-pass membrane protein</topology>
    </subcellularLocation>
</comment>
<reference evidence="11" key="1">
    <citation type="journal article" date="2020" name="Stud. Mycol.">
        <title>101 Dothideomycetes genomes: a test case for predicting lifestyles and emergence of pathogens.</title>
        <authorList>
            <person name="Haridas S."/>
            <person name="Albert R."/>
            <person name="Binder M."/>
            <person name="Bloem J."/>
            <person name="Labutti K."/>
            <person name="Salamov A."/>
            <person name="Andreopoulos B."/>
            <person name="Baker S."/>
            <person name="Barry K."/>
            <person name="Bills G."/>
            <person name="Bluhm B."/>
            <person name="Cannon C."/>
            <person name="Castanera R."/>
            <person name="Culley D."/>
            <person name="Daum C."/>
            <person name="Ezra D."/>
            <person name="Gonzalez J."/>
            <person name="Henrissat B."/>
            <person name="Kuo A."/>
            <person name="Liang C."/>
            <person name="Lipzen A."/>
            <person name="Lutzoni F."/>
            <person name="Magnuson J."/>
            <person name="Mondo S."/>
            <person name="Nolan M."/>
            <person name="Ohm R."/>
            <person name="Pangilinan J."/>
            <person name="Park H.-J."/>
            <person name="Ramirez L."/>
            <person name="Alfaro M."/>
            <person name="Sun H."/>
            <person name="Tritt A."/>
            <person name="Yoshinaga Y."/>
            <person name="Zwiers L.-H."/>
            <person name="Turgeon B."/>
            <person name="Goodwin S."/>
            <person name="Spatafora J."/>
            <person name="Crous P."/>
            <person name="Grigoriev I."/>
        </authorList>
    </citation>
    <scope>NUCLEOTIDE SEQUENCE</scope>
    <source>
        <strain evidence="11">CBS 121167</strain>
    </source>
</reference>
<feature type="transmembrane region" description="Helical" evidence="9">
    <location>
        <begin position="301"/>
        <end position="322"/>
    </location>
</feature>
<evidence type="ECO:0000256" key="6">
    <source>
        <dbReference type="ARBA" id="ARBA00023136"/>
    </source>
</evidence>
<dbReference type="PROSITE" id="PS00216">
    <property type="entry name" value="SUGAR_TRANSPORT_1"/>
    <property type="match status" value="2"/>
</dbReference>
<dbReference type="AlphaFoldDB" id="A0A6A6AU92"/>
<dbReference type="RefSeq" id="XP_033391290.1">
    <property type="nucleotide sequence ID" value="XM_033539491.1"/>
</dbReference>
<dbReference type="OrthoDB" id="3943469at2759"/>
<dbReference type="InterPro" id="IPR003663">
    <property type="entry name" value="Sugar/inositol_transpt"/>
</dbReference>
<dbReference type="FunFam" id="1.20.1250.20:FF:000134">
    <property type="entry name" value="MFS sugar transporter protein"/>
    <property type="match status" value="1"/>
</dbReference>
<dbReference type="Gene3D" id="1.20.1250.20">
    <property type="entry name" value="MFS general substrate transporter like domains"/>
    <property type="match status" value="1"/>
</dbReference>
<feature type="transmembrane region" description="Helical" evidence="9">
    <location>
        <begin position="109"/>
        <end position="129"/>
    </location>
</feature>
<evidence type="ECO:0000256" key="5">
    <source>
        <dbReference type="ARBA" id="ARBA00022989"/>
    </source>
</evidence>
<sequence length="562" mass="61501">MAMTRFSPTISYTLILLCAGFNISILAYDGSLINNLNMIPSYIEHFKLDNSLIGLNSAIINAGCIAASPLVSLIVDRWGRKAGLAAGSFLIILGAILQASAAAEAQFVIGRFFVGMASEINGAIAPTYVMEMASPKMRGILGNTVMVMVPVAAFAVGGIILGVYDIDSNWAWRGPILVQMVPSIFCLALLPFVDESPRWLVSKGRLNEAFEILVHLHGNGVRDDPAVKAEFAEMRTTIDADKQRGTEGGWLTLITPASNLRRFAICVLTNVFYQIVGGNMILYFSSYIIISAGITETRKTLLVNLGLLIWNIAATAIGAFTIEKFGRKTSLIWGTTLMSVCFAILSGLVYGADATGNASFGVGAILIVAVFLLGASCSWMILAYTYPPEVLRYSQRAKGVSTGQAAGYLVGFINLYMTPTAIEKLSWKYYAMNGAWNIVILVIIIWLFVETKGKSLEEIDEIFEGKGYKRVQEGEALGGFISTEELPLRQRREISRTRSEESDGKKAGSDVESMDTDYRRQLGSDEESTNTEYRMRALGNESLASVDTEYRRRMMGMEDEDL</sequence>
<dbReference type="EMBL" id="ML995569">
    <property type="protein sequence ID" value="KAF2135572.1"/>
    <property type="molecule type" value="Genomic_DNA"/>
</dbReference>
<organism evidence="11 12">
    <name type="scientific">Aplosporella prunicola CBS 121167</name>
    <dbReference type="NCBI Taxonomy" id="1176127"/>
    <lineage>
        <taxon>Eukaryota</taxon>
        <taxon>Fungi</taxon>
        <taxon>Dikarya</taxon>
        <taxon>Ascomycota</taxon>
        <taxon>Pezizomycotina</taxon>
        <taxon>Dothideomycetes</taxon>
        <taxon>Dothideomycetes incertae sedis</taxon>
        <taxon>Botryosphaeriales</taxon>
        <taxon>Aplosporellaceae</taxon>
        <taxon>Aplosporella</taxon>
    </lineage>
</organism>
<feature type="transmembrane region" description="Helical" evidence="9">
    <location>
        <begin position="271"/>
        <end position="295"/>
    </location>
</feature>
<dbReference type="InterPro" id="IPR005828">
    <property type="entry name" value="MFS_sugar_transport-like"/>
</dbReference>
<keyword evidence="12" id="KW-1185">Reference proteome</keyword>
<keyword evidence="4 9" id="KW-0812">Transmembrane</keyword>
<feature type="transmembrane region" description="Helical" evidence="9">
    <location>
        <begin position="397"/>
        <end position="417"/>
    </location>
</feature>
<evidence type="ECO:0000256" key="3">
    <source>
        <dbReference type="ARBA" id="ARBA00022448"/>
    </source>
</evidence>
<dbReference type="GO" id="GO:0005351">
    <property type="term" value="F:carbohydrate:proton symporter activity"/>
    <property type="evidence" value="ECO:0007669"/>
    <property type="project" value="TreeGrafter"/>
</dbReference>
<dbReference type="SUPFAM" id="SSF103473">
    <property type="entry name" value="MFS general substrate transporter"/>
    <property type="match status" value="1"/>
</dbReference>
<feature type="transmembrane region" description="Helical" evidence="9">
    <location>
        <begin position="82"/>
        <end position="103"/>
    </location>
</feature>
<keyword evidence="3 7" id="KW-0813">Transport</keyword>
<name>A0A6A6AU92_9PEZI</name>
<feature type="transmembrane region" description="Helical" evidence="9">
    <location>
        <begin position="12"/>
        <end position="33"/>
    </location>
</feature>
<feature type="transmembrane region" description="Helical" evidence="9">
    <location>
        <begin position="176"/>
        <end position="193"/>
    </location>
</feature>
<keyword evidence="6 9" id="KW-0472">Membrane</keyword>
<dbReference type="Proteomes" id="UP000799438">
    <property type="component" value="Unassembled WGS sequence"/>
</dbReference>
<accession>A0A6A6AU92</accession>
<dbReference type="InterPro" id="IPR036259">
    <property type="entry name" value="MFS_trans_sf"/>
</dbReference>
<keyword evidence="5 9" id="KW-1133">Transmembrane helix</keyword>
<dbReference type="Pfam" id="PF00083">
    <property type="entry name" value="Sugar_tr"/>
    <property type="match status" value="1"/>
</dbReference>
<dbReference type="GeneID" id="54296987"/>
<dbReference type="PROSITE" id="PS50850">
    <property type="entry name" value="MFS"/>
    <property type="match status" value="1"/>
</dbReference>
<comment type="similarity">
    <text evidence="2 7">Belongs to the major facilitator superfamily. Sugar transporter (TC 2.A.1.1) family.</text>
</comment>
<evidence type="ECO:0000256" key="8">
    <source>
        <dbReference type="SAM" id="MobiDB-lite"/>
    </source>
</evidence>
<evidence type="ECO:0000259" key="10">
    <source>
        <dbReference type="PROSITE" id="PS50850"/>
    </source>
</evidence>
<evidence type="ECO:0000256" key="9">
    <source>
        <dbReference type="SAM" id="Phobius"/>
    </source>
</evidence>
<evidence type="ECO:0000313" key="11">
    <source>
        <dbReference type="EMBL" id="KAF2135572.1"/>
    </source>
</evidence>
<dbReference type="GO" id="GO:0016020">
    <property type="term" value="C:membrane"/>
    <property type="evidence" value="ECO:0007669"/>
    <property type="project" value="UniProtKB-SubCell"/>
</dbReference>
<evidence type="ECO:0000256" key="1">
    <source>
        <dbReference type="ARBA" id="ARBA00004141"/>
    </source>
</evidence>
<proteinExistence type="inferred from homology"/>
<dbReference type="InterPro" id="IPR005829">
    <property type="entry name" value="Sugar_transporter_CS"/>
</dbReference>
<gene>
    <name evidence="11" type="ORF">K452DRAFT_281337</name>
</gene>
<evidence type="ECO:0000256" key="4">
    <source>
        <dbReference type="ARBA" id="ARBA00022692"/>
    </source>
</evidence>